<comment type="caution">
    <text evidence="2">The sequence shown here is derived from an EMBL/GenBank/DDBJ whole genome shotgun (WGS) entry which is preliminary data.</text>
</comment>
<dbReference type="Proteomes" id="UP000529795">
    <property type="component" value="Unassembled WGS sequence"/>
</dbReference>
<evidence type="ECO:0000313" key="2">
    <source>
        <dbReference type="EMBL" id="MBB4152834.1"/>
    </source>
</evidence>
<accession>A0A840FAN1</accession>
<sequence>MFANRLGHTAAAVFCTILFSATCVLGAVGPATTHGSQAAVMVERASA</sequence>
<reference evidence="2 3" key="1">
    <citation type="submission" date="2020-08" db="EMBL/GenBank/DDBJ databases">
        <title>Genomic Encyclopedia of Type Strains, Phase IV (KMG-IV): sequencing the most valuable type-strain genomes for metagenomic binning, comparative biology and taxonomic classification.</title>
        <authorList>
            <person name="Goeker M."/>
        </authorList>
    </citation>
    <scope>NUCLEOTIDE SEQUENCE [LARGE SCALE GENOMIC DNA]</scope>
    <source>
        <strain evidence="2 3">YC6723</strain>
    </source>
</reference>
<keyword evidence="3" id="KW-1185">Reference proteome</keyword>
<proteinExistence type="predicted"/>
<protein>
    <submittedName>
        <fullName evidence="2">Uncharacterized protein</fullName>
    </submittedName>
</protein>
<feature type="signal peptide" evidence="1">
    <location>
        <begin position="1"/>
        <end position="26"/>
    </location>
</feature>
<dbReference type="EMBL" id="JACIEV010000002">
    <property type="protein sequence ID" value="MBB4152834.1"/>
    <property type="molecule type" value="Genomic_DNA"/>
</dbReference>
<keyword evidence="1" id="KW-0732">Signal</keyword>
<evidence type="ECO:0000313" key="3">
    <source>
        <dbReference type="Proteomes" id="UP000529795"/>
    </source>
</evidence>
<name>A0A840FAN1_9SPHN</name>
<gene>
    <name evidence="2" type="ORF">GGQ80_000722</name>
</gene>
<dbReference type="RefSeq" id="WP_183982537.1">
    <property type="nucleotide sequence ID" value="NZ_JACIEV010000002.1"/>
</dbReference>
<organism evidence="2 3">
    <name type="scientific">Sphingomonas jinjuensis</name>
    <dbReference type="NCBI Taxonomy" id="535907"/>
    <lineage>
        <taxon>Bacteria</taxon>
        <taxon>Pseudomonadati</taxon>
        <taxon>Pseudomonadota</taxon>
        <taxon>Alphaproteobacteria</taxon>
        <taxon>Sphingomonadales</taxon>
        <taxon>Sphingomonadaceae</taxon>
        <taxon>Sphingomonas</taxon>
    </lineage>
</organism>
<evidence type="ECO:0000256" key="1">
    <source>
        <dbReference type="SAM" id="SignalP"/>
    </source>
</evidence>
<dbReference type="AlphaFoldDB" id="A0A840FAN1"/>
<feature type="chain" id="PRO_5032858985" evidence="1">
    <location>
        <begin position="27"/>
        <end position="47"/>
    </location>
</feature>